<dbReference type="OrthoDB" id="262877at2157"/>
<sequence length="136" mass="14863">MREVERTRFVAATPAELARSLSPVAVIEHEGTFSVVTNEETDAGQRVTARGGGVEAVFSFQERENGLSYRQVGEQGPFESMETTLTYRSSDHGSEVTAHSVVSLGLPLSSLTDRIAAWKRGGELDRLLDGLTDEHR</sequence>
<dbReference type="InterPro" id="IPR023393">
    <property type="entry name" value="START-like_dom_sf"/>
</dbReference>
<organism evidence="1 2">
    <name type="scientific">Haloarcula limicola</name>
    <dbReference type="NCBI Taxonomy" id="1429915"/>
    <lineage>
        <taxon>Archaea</taxon>
        <taxon>Methanobacteriati</taxon>
        <taxon>Methanobacteriota</taxon>
        <taxon>Stenosarchaea group</taxon>
        <taxon>Halobacteria</taxon>
        <taxon>Halobacteriales</taxon>
        <taxon>Haloarculaceae</taxon>
        <taxon>Haloarcula</taxon>
    </lineage>
</organism>
<dbReference type="SUPFAM" id="SSF55961">
    <property type="entry name" value="Bet v1-like"/>
    <property type="match status" value="1"/>
</dbReference>
<dbReference type="AlphaFoldDB" id="A0A8J7Y2U1"/>
<comment type="caution">
    <text evidence="1">The sequence shown here is derived from an EMBL/GenBank/DDBJ whole genome shotgun (WGS) entry which is preliminary data.</text>
</comment>
<proteinExistence type="predicted"/>
<dbReference type="Pfam" id="PF10604">
    <property type="entry name" value="Polyketide_cyc2"/>
    <property type="match status" value="1"/>
</dbReference>
<evidence type="ECO:0000313" key="2">
    <source>
        <dbReference type="Proteomes" id="UP000766550"/>
    </source>
</evidence>
<dbReference type="EMBL" id="JAHQXF010000001">
    <property type="protein sequence ID" value="MBV0923700.1"/>
    <property type="molecule type" value="Genomic_DNA"/>
</dbReference>
<evidence type="ECO:0000313" key="1">
    <source>
        <dbReference type="EMBL" id="MBV0923700.1"/>
    </source>
</evidence>
<name>A0A8J7Y2U1_9EURY</name>
<dbReference type="Gene3D" id="3.30.530.20">
    <property type="match status" value="1"/>
</dbReference>
<dbReference type="InterPro" id="IPR019587">
    <property type="entry name" value="Polyketide_cyclase/dehydratase"/>
</dbReference>
<keyword evidence="2" id="KW-1185">Reference proteome</keyword>
<gene>
    <name evidence="1" type="ORF">KTS45_05745</name>
</gene>
<accession>A0A8J7Y2U1</accession>
<reference evidence="1 2" key="1">
    <citation type="submission" date="2021-06" db="EMBL/GenBank/DDBJ databases">
        <title>New haloarchaea isolates fom saline soil.</title>
        <authorList>
            <person name="Duran-Viseras A."/>
            <person name="Sanchez-Porro C.S."/>
            <person name="Ventosa A."/>
        </authorList>
    </citation>
    <scope>NUCLEOTIDE SEQUENCE [LARGE SCALE GENOMIC DNA]</scope>
    <source>
        <strain evidence="1 2">JCM 183640</strain>
    </source>
</reference>
<dbReference type="Proteomes" id="UP000766550">
    <property type="component" value="Unassembled WGS sequence"/>
</dbReference>
<protein>
    <submittedName>
        <fullName evidence="1">SRPBCC family protein</fullName>
    </submittedName>
</protein>